<dbReference type="EMBL" id="GBXM01041943">
    <property type="protein sequence ID" value="JAH66634.1"/>
    <property type="molecule type" value="Transcribed_RNA"/>
</dbReference>
<sequence length="9" mass="1095">MDEFQCPEP</sequence>
<reference evidence="1" key="1">
    <citation type="submission" date="2014-11" db="EMBL/GenBank/DDBJ databases">
        <authorList>
            <person name="Amaro Gonzalez C."/>
        </authorList>
    </citation>
    <scope>NUCLEOTIDE SEQUENCE</scope>
</reference>
<organism evidence="1">
    <name type="scientific">Anguilla anguilla</name>
    <name type="common">European freshwater eel</name>
    <name type="synonym">Muraena anguilla</name>
    <dbReference type="NCBI Taxonomy" id="7936"/>
    <lineage>
        <taxon>Eukaryota</taxon>
        <taxon>Metazoa</taxon>
        <taxon>Chordata</taxon>
        <taxon>Craniata</taxon>
        <taxon>Vertebrata</taxon>
        <taxon>Euteleostomi</taxon>
        <taxon>Actinopterygii</taxon>
        <taxon>Neopterygii</taxon>
        <taxon>Teleostei</taxon>
        <taxon>Anguilliformes</taxon>
        <taxon>Anguillidae</taxon>
        <taxon>Anguilla</taxon>
    </lineage>
</organism>
<accession>A0A0E9ULA6</accession>
<protein>
    <submittedName>
        <fullName evidence="1">Uncharacterized protein</fullName>
    </submittedName>
</protein>
<proteinExistence type="predicted"/>
<name>A0A0E9ULA6_ANGAN</name>
<reference evidence="1" key="2">
    <citation type="journal article" date="2015" name="Fish Shellfish Immunol.">
        <title>Early steps in the European eel (Anguilla anguilla)-Vibrio vulnificus interaction in the gills: Role of the RtxA13 toxin.</title>
        <authorList>
            <person name="Callol A."/>
            <person name="Pajuelo D."/>
            <person name="Ebbesson L."/>
            <person name="Teles M."/>
            <person name="MacKenzie S."/>
            <person name="Amaro C."/>
        </authorList>
    </citation>
    <scope>NUCLEOTIDE SEQUENCE</scope>
</reference>
<evidence type="ECO:0000313" key="1">
    <source>
        <dbReference type="EMBL" id="JAH66634.1"/>
    </source>
</evidence>
<dbReference type="EMBL" id="GBXM01038369">
    <property type="protein sequence ID" value="JAH70208.1"/>
    <property type="molecule type" value="Transcribed_RNA"/>
</dbReference>